<protein>
    <submittedName>
        <fullName evidence="1">Unnamed protein product</fullName>
    </submittedName>
</protein>
<comment type="caution">
    <text evidence="1">The sequence shown here is derived from an EMBL/GenBank/DDBJ whole genome shotgun (WGS) entry which is preliminary data.</text>
</comment>
<sequence length="321" mass="37719">MCEIRLNDNIKLKNSNSEQDSKNLTDSELYDDNINIEPVVNYSSFFENQKRYESFFILGYINEIANYFTTPIVYLQKSWISKILPEKFTNSDNKNDKDSNIGNIKHGFSNLESASYFANGFEETLGKYNDDTFDDNYTPLLKNDICNNLQEAPLENINISLEQQEQYKISFLKAIDEIIKINKNCKELVYLYHYKLFIGLDDIYFTKLKWFIEIDLNKIKEMKNSNQNLIFEIPYIVNNTYNIINLKLNSDFVSLIKAFTSHIRIMNLKQSVINHHNIDSQIANILRLPVIYNEVLKSFFCLENSLTIKQNQLNRILFSDS</sequence>
<name>A0ACB5TMU8_CANBO</name>
<evidence type="ECO:0000313" key="2">
    <source>
        <dbReference type="Proteomes" id="UP001165101"/>
    </source>
</evidence>
<accession>A0ACB5TMU8</accession>
<gene>
    <name evidence="1" type="ORF">Cboi01_000185400</name>
</gene>
<dbReference type="EMBL" id="BSXV01000748">
    <property type="protein sequence ID" value="GME90459.1"/>
    <property type="molecule type" value="Genomic_DNA"/>
</dbReference>
<organism evidence="1 2">
    <name type="scientific">Candida boidinii</name>
    <name type="common">Yeast</name>
    <dbReference type="NCBI Taxonomy" id="5477"/>
    <lineage>
        <taxon>Eukaryota</taxon>
        <taxon>Fungi</taxon>
        <taxon>Dikarya</taxon>
        <taxon>Ascomycota</taxon>
        <taxon>Saccharomycotina</taxon>
        <taxon>Pichiomycetes</taxon>
        <taxon>Pichiales</taxon>
        <taxon>Pichiaceae</taxon>
        <taxon>Ogataea</taxon>
        <taxon>Ogataea/Candida clade</taxon>
    </lineage>
</organism>
<proteinExistence type="predicted"/>
<keyword evidence="2" id="KW-1185">Reference proteome</keyword>
<evidence type="ECO:0000313" key="1">
    <source>
        <dbReference type="EMBL" id="GME90459.1"/>
    </source>
</evidence>
<dbReference type="Proteomes" id="UP001165101">
    <property type="component" value="Unassembled WGS sequence"/>
</dbReference>
<reference evidence="1" key="1">
    <citation type="submission" date="2023-04" db="EMBL/GenBank/DDBJ databases">
        <title>Candida boidinii NBRC 1967.</title>
        <authorList>
            <person name="Ichikawa N."/>
            <person name="Sato H."/>
            <person name="Tonouchi N."/>
        </authorList>
    </citation>
    <scope>NUCLEOTIDE SEQUENCE</scope>
    <source>
        <strain evidence="1">NBRC 1967</strain>
    </source>
</reference>